<dbReference type="InterPro" id="IPR043504">
    <property type="entry name" value="Peptidase_S1_PA_chymotrypsin"/>
</dbReference>
<proteinExistence type="predicted"/>
<accession>A0A291QT61</accession>
<dbReference type="AlphaFoldDB" id="A0A291QT61"/>
<dbReference type="Gene3D" id="2.40.10.10">
    <property type="entry name" value="Trypsin-like serine proteases"/>
    <property type="match status" value="2"/>
</dbReference>
<evidence type="ECO:0000313" key="3">
    <source>
        <dbReference type="EMBL" id="ATL47062.1"/>
    </source>
</evidence>
<dbReference type="InterPro" id="IPR026444">
    <property type="entry name" value="Secre_tail"/>
</dbReference>
<feature type="chain" id="PRO_5012855499" description="Secretion system C-terminal sorting domain-containing protein" evidence="1">
    <location>
        <begin position="23"/>
        <end position="727"/>
    </location>
</feature>
<dbReference type="SUPFAM" id="SSF50494">
    <property type="entry name" value="Trypsin-like serine proteases"/>
    <property type="match status" value="1"/>
</dbReference>
<dbReference type="NCBIfam" id="TIGR04183">
    <property type="entry name" value="Por_Secre_tail"/>
    <property type="match status" value="1"/>
</dbReference>
<dbReference type="Proteomes" id="UP000220133">
    <property type="component" value="Chromosome"/>
</dbReference>
<keyword evidence="4" id="KW-1185">Reference proteome</keyword>
<reference evidence="3 4" key="1">
    <citation type="submission" date="2017-10" db="EMBL/GenBank/DDBJ databases">
        <title>Paenichitinophaga pekingensis gen. nov., sp. nov., isolated from activated sludge.</title>
        <authorList>
            <person name="Jin D."/>
            <person name="Kong X."/>
            <person name="Deng Y."/>
            <person name="Bai Z."/>
        </authorList>
    </citation>
    <scope>NUCLEOTIDE SEQUENCE [LARGE SCALE GENOMIC DNA]</scope>
    <source>
        <strain evidence="3 4">13</strain>
    </source>
</reference>
<evidence type="ECO:0000256" key="1">
    <source>
        <dbReference type="SAM" id="SignalP"/>
    </source>
</evidence>
<keyword evidence="1" id="KW-0732">Signal</keyword>
<dbReference type="KEGG" id="cbae:COR50_07610"/>
<dbReference type="OrthoDB" id="9342482at2"/>
<dbReference type="PANTHER" id="PTHR36234:SF5">
    <property type="entry name" value="LYSYL ENDOPEPTIDASE"/>
    <property type="match status" value="1"/>
</dbReference>
<organism evidence="3 4">
    <name type="scientific">Chitinophaga caeni</name>
    <dbReference type="NCBI Taxonomy" id="2029983"/>
    <lineage>
        <taxon>Bacteria</taxon>
        <taxon>Pseudomonadati</taxon>
        <taxon>Bacteroidota</taxon>
        <taxon>Chitinophagia</taxon>
        <taxon>Chitinophagales</taxon>
        <taxon>Chitinophagaceae</taxon>
        <taxon>Chitinophaga</taxon>
    </lineage>
</organism>
<feature type="domain" description="Secretion system C-terminal sorting" evidence="2">
    <location>
        <begin position="623"/>
        <end position="726"/>
    </location>
</feature>
<dbReference type="Pfam" id="PF18962">
    <property type="entry name" value="Por_Secre_tail"/>
    <property type="match status" value="1"/>
</dbReference>
<protein>
    <recommendedName>
        <fullName evidence="2">Secretion system C-terminal sorting domain-containing protein</fullName>
    </recommendedName>
</protein>
<evidence type="ECO:0000313" key="4">
    <source>
        <dbReference type="Proteomes" id="UP000220133"/>
    </source>
</evidence>
<dbReference type="RefSeq" id="WP_098193446.1">
    <property type="nucleotide sequence ID" value="NZ_CP023777.1"/>
</dbReference>
<evidence type="ECO:0000259" key="2">
    <source>
        <dbReference type="Pfam" id="PF18962"/>
    </source>
</evidence>
<dbReference type="EMBL" id="CP023777">
    <property type="protein sequence ID" value="ATL47062.1"/>
    <property type="molecule type" value="Genomic_DNA"/>
</dbReference>
<dbReference type="InterPro" id="IPR009003">
    <property type="entry name" value="Peptidase_S1_PA"/>
</dbReference>
<feature type="signal peptide" evidence="1">
    <location>
        <begin position="1"/>
        <end position="22"/>
    </location>
</feature>
<dbReference type="PANTHER" id="PTHR36234">
    <property type="entry name" value="LYSYL ENDOPEPTIDASE"/>
    <property type="match status" value="1"/>
</dbReference>
<name>A0A291QT61_9BACT</name>
<sequence length="727" mass="78777">MKHLYFTTLLLICCACTLGSFAQVRTKIFKDGIPSKMLSIDSRNIGETKVNAPSIFNSLLNKAPDDSYPLEYINKFAVPVAVNIDMLSQAKSQNKGDTLVYILKLNAADARNTSLRFGKFHLSEHAILSINSSFELTDSITASENSRSQIWATRVYQGSHLDIILRFPAAEKEQNSLVIEKINFGFKKFGHEYFGDEGASATCNINVVCPEATGWEEERNSVALIVADGSEACTGALIMNTANTNTPYLLTANHCLAAGNVEDWVFQFQYWSATCATNSGWTEDIQFNGCTLRANYAPTDFALLELDDTPSQCSGIFYSGWNRSSSTPSSSFALHHPAGDLMKFSHDDDALTSSSWGGTNNHWVTVFEDGTVQPGSSGSPLYDMYHRIVGQLHGDQNNMGNYCAQRRGEYGKFNLSWTGGGTNSTRLSNWLDPINSGTYSINTENISDLVPPLTISGPSYICSSGTYSISTSLPVSSWVVYPVGYATISGSGSSVTVTRTNVGTVSLEATVTHPCGDQSVISRTIDLSGPAVTAYGTQGSCSGSSQTWYLYANTPSNGSNWNWYVDYLGTGSSIYISSPSSSSTYVTVTGGGVVKMTYKDLCGVTRNGGGITVYSMCSSFSVSPNPARSSIQITLDEENKQSAAATAKSQETSAENMQLIRDKVPQKVQTIRFVKIISLDGKVIKQQRFNGDQLKQTQMDISGIPAGVYIIEISDGINSQSSKLMIQ</sequence>
<gene>
    <name evidence="3" type="ORF">COR50_07610</name>
</gene>